<dbReference type="InterPro" id="IPR038488">
    <property type="entry name" value="Integrase_DNA-bd_sf"/>
</dbReference>
<evidence type="ECO:0000313" key="9">
    <source>
        <dbReference type="Proteomes" id="UP001320715"/>
    </source>
</evidence>
<evidence type="ECO:0000256" key="3">
    <source>
        <dbReference type="ARBA" id="ARBA00023125"/>
    </source>
</evidence>
<dbReference type="InterPro" id="IPR010998">
    <property type="entry name" value="Integrase_recombinase_N"/>
</dbReference>
<dbReference type="EMBL" id="JAAAML010000003">
    <property type="protein sequence ID" value="MCO6409479.1"/>
    <property type="molecule type" value="Genomic_DNA"/>
</dbReference>
<dbReference type="Pfam" id="PF00589">
    <property type="entry name" value="Phage_integrase"/>
    <property type="match status" value="1"/>
</dbReference>
<evidence type="ECO:0000256" key="4">
    <source>
        <dbReference type="ARBA" id="ARBA00023172"/>
    </source>
</evidence>
<accession>A0ABT1CTG6</accession>
<dbReference type="InterPro" id="IPR044068">
    <property type="entry name" value="CB"/>
</dbReference>
<evidence type="ECO:0000256" key="2">
    <source>
        <dbReference type="ARBA" id="ARBA00022908"/>
    </source>
</evidence>
<dbReference type="InterPro" id="IPR002104">
    <property type="entry name" value="Integrase_catalytic"/>
</dbReference>
<dbReference type="PANTHER" id="PTHR30629">
    <property type="entry name" value="PROPHAGE INTEGRASE"/>
    <property type="match status" value="1"/>
</dbReference>
<dbReference type="InterPro" id="IPR011010">
    <property type="entry name" value="DNA_brk_join_enz"/>
</dbReference>
<proteinExistence type="inferred from homology"/>
<evidence type="ECO:0000256" key="1">
    <source>
        <dbReference type="ARBA" id="ARBA00008857"/>
    </source>
</evidence>
<dbReference type="RefSeq" id="WP_252916348.1">
    <property type="nucleotide sequence ID" value="NZ_JAAAML010000003.1"/>
</dbReference>
<organism evidence="8 9">
    <name type="scientific">Hoeflea alexandrii</name>
    <dbReference type="NCBI Taxonomy" id="288436"/>
    <lineage>
        <taxon>Bacteria</taxon>
        <taxon>Pseudomonadati</taxon>
        <taxon>Pseudomonadota</taxon>
        <taxon>Alphaproteobacteria</taxon>
        <taxon>Hyphomicrobiales</taxon>
        <taxon>Rhizobiaceae</taxon>
        <taxon>Hoeflea</taxon>
    </lineage>
</organism>
<keyword evidence="9" id="KW-1185">Reference proteome</keyword>
<dbReference type="InterPro" id="IPR025166">
    <property type="entry name" value="Integrase_DNA_bind_dom"/>
</dbReference>
<dbReference type="Gene3D" id="3.30.160.390">
    <property type="entry name" value="Integrase, DNA-binding domain"/>
    <property type="match status" value="1"/>
</dbReference>
<keyword evidence="3 5" id="KW-0238">DNA-binding</keyword>
<evidence type="ECO:0000259" key="6">
    <source>
        <dbReference type="PROSITE" id="PS51898"/>
    </source>
</evidence>
<comment type="caution">
    <text evidence="8">The sequence shown here is derived from an EMBL/GenBank/DDBJ whole genome shotgun (WGS) entry which is preliminary data.</text>
</comment>
<dbReference type="Proteomes" id="UP001320715">
    <property type="component" value="Unassembled WGS sequence"/>
</dbReference>
<dbReference type="InterPro" id="IPR050808">
    <property type="entry name" value="Phage_Integrase"/>
</dbReference>
<evidence type="ECO:0000259" key="7">
    <source>
        <dbReference type="PROSITE" id="PS51900"/>
    </source>
</evidence>
<gene>
    <name evidence="8" type="ORF">GTW23_14955</name>
</gene>
<keyword evidence="2" id="KW-0229">DNA integration</keyword>
<evidence type="ECO:0000313" key="8">
    <source>
        <dbReference type="EMBL" id="MCO6409479.1"/>
    </source>
</evidence>
<keyword evidence="4" id="KW-0233">DNA recombination</keyword>
<protein>
    <submittedName>
        <fullName evidence="8">Tyrosine-type recombinase/integrase</fullName>
    </submittedName>
</protein>
<dbReference type="Gene3D" id="1.10.150.130">
    <property type="match status" value="1"/>
</dbReference>
<evidence type="ECO:0000256" key="5">
    <source>
        <dbReference type="PROSITE-ProRule" id="PRU01248"/>
    </source>
</evidence>
<sequence>MENFKLTKSLVDALKPQTEPAKDYIAWCGELRGFGCRVRRTGAKSFVAMYRVKGAGRSGKPRMVTICKVGELTPDQARKRAKETLARAALGEDEAVEKARKRAELTVTQLCDEYLAEGCDAKKASTVATDRGRIARHIKPLMGKMRIGQVRRGDIERFMRDVATGKTAVVENGRAVVTGGKGTAARTVRLLGGIFSYAVARGYIETNPRFGVKVYADGKGERFLTKEEMQRLGETLREAEFVGLPWNLNEEKDAKHLPTKDEDRREIVSPYAVAGIRLLMLTGCRVGEILGLRWSDVDFERGVFNLADSKTGAKKVLLGASALEVLAELPRTGEYVIAGALPNKPRSDLKRPWERIKRHAGLESLRLHDLRHSFASVGAGAGMGLAIVGKLLGHESPSTTARYAHLADDPLRRASESISGMIATAMSGSDQGAATPIKKLGD</sequence>
<reference evidence="8 9" key="1">
    <citation type="submission" date="2020-01" db="EMBL/GenBank/DDBJ databases">
        <title>Genomes of bacteria type strains.</title>
        <authorList>
            <person name="Chen J."/>
            <person name="Zhu S."/>
            <person name="Yang J."/>
        </authorList>
    </citation>
    <scope>NUCLEOTIDE SEQUENCE [LARGE SCALE GENOMIC DNA]</scope>
    <source>
        <strain evidence="8 9">DSM 16655</strain>
    </source>
</reference>
<dbReference type="PROSITE" id="PS51900">
    <property type="entry name" value="CB"/>
    <property type="match status" value="1"/>
</dbReference>
<feature type="domain" description="Core-binding (CB)" evidence="7">
    <location>
        <begin position="105"/>
        <end position="199"/>
    </location>
</feature>
<dbReference type="InterPro" id="IPR053876">
    <property type="entry name" value="Phage_int_M"/>
</dbReference>
<name>A0ABT1CTG6_9HYPH</name>
<feature type="domain" description="Tyr recombinase" evidence="6">
    <location>
        <begin position="243"/>
        <end position="416"/>
    </location>
</feature>
<dbReference type="Pfam" id="PF13356">
    <property type="entry name" value="Arm-DNA-bind_3"/>
    <property type="match status" value="1"/>
</dbReference>
<dbReference type="Pfam" id="PF22022">
    <property type="entry name" value="Phage_int_M"/>
    <property type="match status" value="1"/>
</dbReference>
<dbReference type="PANTHER" id="PTHR30629:SF2">
    <property type="entry name" value="PROPHAGE INTEGRASE INTS-RELATED"/>
    <property type="match status" value="1"/>
</dbReference>
<dbReference type="SUPFAM" id="SSF56349">
    <property type="entry name" value="DNA breaking-rejoining enzymes"/>
    <property type="match status" value="1"/>
</dbReference>
<dbReference type="Gene3D" id="1.10.443.10">
    <property type="entry name" value="Intergrase catalytic core"/>
    <property type="match status" value="1"/>
</dbReference>
<dbReference type="CDD" id="cd00796">
    <property type="entry name" value="INT_Rci_Hp1_C"/>
    <property type="match status" value="1"/>
</dbReference>
<dbReference type="InterPro" id="IPR013762">
    <property type="entry name" value="Integrase-like_cat_sf"/>
</dbReference>
<dbReference type="PROSITE" id="PS51898">
    <property type="entry name" value="TYR_RECOMBINASE"/>
    <property type="match status" value="1"/>
</dbReference>
<comment type="similarity">
    <text evidence="1">Belongs to the 'phage' integrase family.</text>
</comment>